<feature type="transmembrane region" description="Helical" evidence="8">
    <location>
        <begin position="17"/>
        <end position="35"/>
    </location>
</feature>
<dbReference type="Pfam" id="PF01594">
    <property type="entry name" value="AI-2E_transport"/>
    <property type="match status" value="1"/>
</dbReference>
<evidence type="ECO:0000256" key="8">
    <source>
        <dbReference type="SAM" id="Phobius"/>
    </source>
</evidence>
<reference evidence="9 10" key="1">
    <citation type="submission" date="2016-06" db="EMBL/GenBank/DDBJ databases">
        <title>Genome sequence of endosymbiont of Candidatus Endolucinida thiodiazotropha.</title>
        <authorList>
            <person name="Poehlein A."/>
            <person name="Koenig S."/>
            <person name="Heiden S.E."/>
            <person name="Thuermer A."/>
            <person name="Voget S."/>
            <person name="Daniel R."/>
            <person name="Markert S."/>
            <person name="Gros O."/>
            <person name="Schweder T."/>
        </authorList>
    </citation>
    <scope>NUCLEOTIDE SEQUENCE [LARGE SCALE GENOMIC DNA]</scope>
    <source>
        <strain evidence="9 10">COS</strain>
    </source>
</reference>
<dbReference type="AlphaFoldDB" id="A0A7Z1AGW0"/>
<keyword evidence="4" id="KW-1003">Cell membrane</keyword>
<comment type="caution">
    <text evidence="9">The sequence shown here is derived from an EMBL/GenBank/DDBJ whole genome shotgun (WGS) entry which is preliminary data.</text>
</comment>
<feature type="transmembrane region" description="Helical" evidence="8">
    <location>
        <begin position="41"/>
        <end position="58"/>
    </location>
</feature>
<feature type="transmembrane region" description="Helical" evidence="8">
    <location>
        <begin position="216"/>
        <end position="233"/>
    </location>
</feature>
<feature type="transmembrane region" description="Helical" evidence="8">
    <location>
        <begin position="306"/>
        <end position="337"/>
    </location>
</feature>
<dbReference type="GO" id="GO:0005886">
    <property type="term" value="C:plasma membrane"/>
    <property type="evidence" value="ECO:0007669"/>
    <property type="project" value="UniProtKB-SubCell"/>
</dbReference>
<dbReference type="InterPro" id="IPR002549">
    <property type="entry name" value="AI-2E-like"/>
</dbReference>
<sequence length="356" mass="40771">MQVVTNWFKRYFSDPQIVFLTLFLLLFFGVVITMGDMLAPVLASIVIAYLLEGIISQLEKRLFPRFPSVLIVFILFLLFVTLVMFGLMPLLSNQVTEFLQQLPIMISMGQQALMQLPERYPDLIPQEQVDQLIQQIRNEIASFAQQAVTWSLASVVGVITLIVYLILMPLLVFFFLKDKHLIIDWFVMYLPRHRRFAGTVWNDVDKQIANYVRGKFWEIVIIWAVSFVTFRLLGLNYALLLSMMVGLSVIIPYIGAAVVTIPVLFIAWFQWGWSSDFAWLAVAYFVIQALDGNVLVPLLFSEVVNLHPVAIIVSILVFGGFWGFWGVFFAIPLATLVQAVLVAWPKRIEEEVIDRP</sequence>
<keyword evidence="7 8" id="KW-0472">Membrane</keyword>
<dbReference type="GO" id="GO:0055085">
    <property type="term" value="P:transmembrane transport"/>
    <property type="evidence" value="ECO:0007669"/>
    <property type="project" value="TreeGrafter"/>
</dbReference>
<keyword evidence="3" id="KW-0813">Transport</keyword>
<evidence type="ECO:0000256" key="1">
    <source>
        <dbReference type="ARBA" id="ARBA00004651"/>
    </source>
</evidence>
<feature type="transmembrane region" description="Helical" evidence="8">
    <location>
        <begin position="239"/>
        <end position="265"/>
    </location>
</feature>
<evidence type="ECO:0000256" key="4">
    <source>
        <dbReference type="ARBA" id="ARBA00022475"/>
    </source>
</evidence>
<accession>A0A7Z1AGW0</accession>
<name>A0A7Z1AGW0_9GAMM</name>
<dbReference type="PANTHER" id="PTHR21716:SF53">
    <property type="entry name" value="PERMEASE PERM-RELATED"/>
    <property type="match status" value="1"/>
</dbReference>
<organism evidence="9 10">
    <name type="scientific">Candidatus Thiodiazotropha endolucinida</name>
    <dbReference type="NCBI Taxonomy" id="1655433"/>
    <lineage>
        <taxon>Bacteria</taxon>
        <taxon>Pseudomonadati</taxon>
        <taxon>Pseudomonadota</taxon>
        <taxon>Gammaproteobacteria</taxon>
        <taxon>Chromatiales</taxon>
        <taxon>Sedimenticolaceae</taxon>
        <taxon>Candidatus Thiodiazotropha</taxon>
    </lineage>
</organism>
<dbReference type="Proteomes" id="UP000094769">
    <property type="component" value="Unassembled WGS sequence"/>
</dbReference>
<protein>
    <submittedName>
        <fullName evidence="9">Pheromone autoinducer 2 transporter</fullName>
    </submittedName>
</protein>
<keyword evidence="5 8" id="KW-0812">Transmembrane</keyword>
<feature type="transmembrane region" description="Helical" evidence="8">
    <location>
        <begin position="152"/>
        <end position="176"/>
    </location>
</feature>
<keyword evidence="10" id="KW-1185">Reference proteome</keyword>
<comment type="subcellular location">
    <subcellularLocation>
        <location evidence="1">Cell membrane</location>
        <topology evidence="1">Multi-pass membrane protein</topology>
    </subcellularLocation>
</comment>
<dbReference type="EMBL" id="MARB01000005">
    <property type="protein sequence ID" value="ODJ88524.1"/>
    <property type="molecule type" value="Genomic_DNA"/>
</dbReference>
<feature type="transmembrane region" description="Helical" evidence="8">
    <location>
        <begin position="277"/>
        <end position="300"/>
    </location>
</feature>
<evidence type="ECO:0000256" key="5">
    <source>
        <dbReference type="ARBA" id="ARBA00022692"/>
    </source>
</evidence>
<dbReference type="PANTHER" id="PTHR21716">
    <property type="entry name" value="TRANSMEMBRANE PROTEIN"/>
    <property type="match status" value="1"/>
</dbReference>
<dbReference type="OrthoDB" id="5562213at2"/>
<evidence type="ECO:0000313" key="9">
    <source>
        <dbReference type="EMBL" id="ODJ88524.1"/>
    </source>
</evidence>
<feature type="transmembrane region" description="Helical" evidence="8">
    <location>
        <begin position="70"/>
        <end position="91"/>
    </location>
</feature>
<dbReference type="RefSeq" id="WP_069121825.1">
    <property type="nucleotide sequence ID" value="NZ_MARB01000005.1"/>
</dbReference>
<evidence type="ECO:0000256" key="6">
    <source>
        <dbReference type="ARBA" id="ARBA00022989"/>
    </source>
</evidence>
<keyword evidence="6 8" id="KW-1133">Transmembrane helix</keyword>
<gene>
    <name evidence="9" type="ORF">CODIS_10700</name>
</gene>
<comment type="similarity">
    <text evidence="2">Belongs to the autoinducer-2 exporter (AI-2E) (TC 2.A.86) family.</text>
</comment>
<evidence type="ECO:0000256" key="2">
    <source>
        <dbReference type="ARBA" id="ARBA00009773"/>
    </source>
</evidence>
<evidence type="ECO:0000256" key="7">
    <source>
        <dbReference type="ARBA" id="ARBA00023136"/>
    </source>
</evidence>
<proteinExistence type="inferred from homology"/>
<evidence type="ECO:0000313" key="10">
    <source>
        <dbReference type="Proteomes" id="UP000094769"/>
    </source>
</evidence>
<evidence type="ECO:0000256" key="3">
    <source>
        <dbReference type="ARBA" id="ARBA00022448"/>
    </source>
</evidence>